<name>A0A3N0E3D8_9ACTN</name>
<dbReference type="PANTHER" id="PTHR12526">
    <property type="entry name" value="GLYCOSYLTRANSFERASE"/>
    <property type="match status" value="1"/>
</dbReference>
<dbReference type="InterPro" id="IPR028098">
    <property type="entry name" value="Glyco_trans_4-like_N"/>
</dbReference>
<keyword evidence="2 4" id="KW-0808">Transferase</keyword>
<feature type="domain" description="Glycosyltransferase subfamily 4-like N-terminal" evidence="3">
    <location>
        <begin position="14"/>
        <end position="159"/>
    </location>
</feature>
<keyword evidence="5" id="KW-1185">Reference proteome</keyword>
<dbReference type="RefSeq" id="WP_123202916.1">
    <property type="nucleotide sequence ID" value="NZ_RJMB01000024.1"/>
</dbReference>
<evidence type="ECO:0000259" key="3">
    <source>
        <dbReference type="Pfam" id="PF13439"/>
    </source>
</evidence>
<accession>A0A3N0E3D8</accession>
<dbReference type="PANTHER" id="PTHR12526:SF510">
    <property type="entry name" value="D-INOSITOL 3-PHOSPHATE GLYCOSYLTRANSFERASE"/>
    <property type="match status" value="1"/>
</dbReference>
<gene>
    <name evidence="4" type="ORF">EFW17_19760</name>
</gene>
<dbReference type="EMBL" id="RJMB01000024">
    <property type="protein sequence ID" value="RNL82351.1"/>
    <property type="molecule type" value="Genomic_DNA"/>
</dbReference>
<reference evidence="4 5" key="1">
    <citation type="submission" date="2018-11" db="EMBL/GenBank/DDBJ databases">
        <title>The genome draft of YIM 96095.</title>
        <authorList>
            <person name="Tang S.-K."/>
            <person name="Chunyu W.-X."/>
            <person name="Feng Y.-Z."/>
        </authorList>
    </citation>
    <scope>NUCLEOTIDE SEQUENCE [LARGE SCALE GENOMIC DNA]</scope>
    <source>
        <strain evidence="4 5">YIM 96095</strain>
    </source>
</reference>
<evidence type="ECO:0000313" key="4">
    <source>
        <dbReference type="EMBL" id="RNL82351.1"/>
    </source>
</evidence>
<evidence type="ECO:0000256" key="2">
    <source>
        <dbReference type="ARBA" id="ARBA00022679"/>
    </source>
</evidence>
<dbReference type="Pfam" id="PF13692">
    <property type="entry name" value="Glyco_trans_1_4"/>
    <property type="match status" value="1"/>
</dbReference>
<evidence type="ECO:0000256" key="1">
    <source>
        <dbReference type="ARBA" id="ARBA00022676"/>
    </source>
</evidence>
<dbReference type="Pfam" id="PF13439">
    <property type="entry name" value="Glyco_transf_4"/>
    <property type="match status" value="1"/>
</dbReference>
<evidence type="ECO:0000313" key="5">
    <source>
        <dbReference type="Proteomes" id="UP000269198"/>
    </source>
</evidence>
<dbReference type="SUPFAM" id="SSF53756">
    <property type="entry name" value="UDP-Glycosyltransferase/glycogen phosphorylase"/>
    <property type="match status" value="1"/>
</dbReference>
<keyword evidence="1" id="KW-0328">Glycosyltransferase</keyword>
<dbReference type="AlphaFoldDB" id="A0A3N0E3D8"/>
<dbReference type="Gene3D" id="3.40.50.2000">
    <property type="entry name" value="Glycogen Phosphorylase B"/>
    <property type="match status" value="2"/>
</dbReference>
<dbReference type="CDD" id="cd03801">
    <property type="entry name" value="GT4_PimA-like"/>
    <property type="match status" value="1"/>
</dbReference>
<protein>
    <submittedName>
        <fullName evidence="4">Glycosyltransferase</fullName>
    </submittedName>
</protein>
<dbReference type="Proteomes" id="UP000269198">
    <property type="component" value="Unassembled WGS sequence"/>
</dbReference>
<organism evidence="4 5">
    <name type="scientific">Halostreptopolyspora alba</name>
    <dbReference type="NCBI Taxonomy" id="2487137"/>
    <lineage>
        <taxon>Bacteria</taxon>
        <taxon>Bacillati</taxon>
        <taxon>Actinomycetota</taxon>
        <taxon>Actinomycetes</taxon>
        <taxon>Streptosporangiales</taxon>
        <taxon>Nocardiopsidaceae</taxon>
        <taxon>Halostreptopolyspora</taxon>
    </lineage>
</organism>
<dbReference type="OrthoDB" id="9771846at2"/>
<proteinExistence type="predicted"/>
<dbReference type="GO" id="GO:0016757">
    <property type="term" value="F:glycosyltransferase activity"/>
    <property type="evidence" value="ECO:0007669"/>
    <property type="project" value="UniProtKB-KW"/>
</dbReference>
<comment type="caution">
    <text evidence="4">The sequence shown here is derived from an EMBL/GenBank/DDBJ whole genome shotgun (WGS) entry which is preliminary data.</text>
</comment>
<sequence>MRISLVGPAHPYKGGGVHHTTELARRLAANGHDVVVESWRAQYPALLYPGERQTVTAGTADGPTFAPTRRQLAWYQPAGWWRVGRRVGRDSDLVVLAVFTSLQVPPYLGILGGVGHRARTVALCHNVLPHERGPVDIALMRTLLRRVHTVLTHSPEQQRLANGLLDGATTESRMAELPPHLPETLAPATTDGTANPGNGAGAATDTCTVHEHLLFFGIVRPYKGVDVLLRAFADGAPPNVTLTVAGEFWSQATELRALATELGIADRVFFREGYVPTDELGALFARADALVLPYRTATATQNVWLAHEHGVPVIATRAGTLPGHVTEGVDGLLCDPDDPASLARAIAEFYSPGEPLRLRAGVRPVDPEPYWATYIETLTGRATPR</sequence>